<comment type="caution">
    <text evidence="1">The sequence shown here is derived from an EMBL/GenBank/DDBJ whole genome shotgun (WGS) entry which is preliminary data.</text>
</comment>
<keyword evidence="2" id="KW-1185">Reference proteome</keyword>
<organism evidence="1 2">
    <name type="scientific">Entomophthora muscae</name>
    <dbReference type="NCBI Taxonomy" id="34485"/>
    <lineage>
        <taxon>Eukaryota</taxon>
        <taxon>Fungi</taxon>
        <taxon>Fungi incertae sedis</taxon>
        <taxon>Zoopagomycota</taxon>
        <taxon>Entomophthoromycotina</taxon>
        <taxon>Entomophthoromycetes</taxon>
        <taxon>Entomophthorales</taxon>
        <taxon>Entomophthoraceae</taxon>
        <taxon>Entomophthora</taxon>
    </lineage>
</organism>
<protein>
    <submittedName>
        <fullName evidence="1">Uncharacterized protein</fullName>
    </submittedName>
</protein>
<evidence type="ECO:0000313" key="1">
    <source>
        <dbReference type="EMBL" id="KAJ9059541.1"/>
    </source>
</evidence>
<gene>
    <name evidence="1" type="ORF">DSO57_1001084</name>
</gene>
<evidence type="ECO:0000313" key="2">
    <source>
        <dbReference type="Proteomes" id="UP001165960"/>
    </source>
</evidence>
<dbReference type="EMBL" id="QTSX02005682">
    <property type="protein sequence ID" value="KAJ9059541.1"/>
    <property type="molecule type" value="Genomic_DNA"/>
</dbReference>
<reference evidence="1" key="1">
    <citation type="submission" date="2022-04" db="EMBL/GenBank/DDBJ databases">
        <title>Genome of the entomopathogenic fungus Entomophthora muscae.</title>
        <authorList>
            <person name="Elya C."/>
            <person name="Lovett B.R."/>
            <person name="Lee E."/>
            <person name="Macias A.M."/>
            <person name="Hajek A.E."/>
            <person name="De Bivort B.L."/>
            <person name="Kasson M.T."/>
            <person name="De Fine Licht H.H."/>
            <person name="Stajich J.E."/>
        </authorList>
    </citation>
    <scope>NUCLEOTIDE SEQUENCE</scope>
    <source>
        <strain evidence="1">Berkeley</strain>
    </source>
</reference>
<accession>A0ACC2SBP0</accession>
<sequence>MTPPWSNRIITYTTWMRRSLIIRIIFNKVQCLAWQESKESSNIANTAKAKILALCDDFIQYDNHIKEAIGEEISQLCQEFSAQFINSSTTEGFDRLELNQIQQQVEDIAATNNEIFREMKRVRDKGEQSIASLKAELEELQAELKGHDKRSASQRAALEDFCKGMVQCARLIERLQSSLCNAEMEIADARAKLVDSRCRCSGQDLGVLGLSSVPSGESTMLQPTSSSVYKNRATLSSSGHQSLPRVFAVPPTPVDTPQAPRETGPARSSCTNFFDRSRREESPLCRHPQPKTPTRFKPINLPKFNPKGNIHMFICLFEMSMYGANNQDKATTLLNQLDAASTNLIIPHMPKHNWLYAAAKSAFLYEFGSIAWVTKRKNEFLMISFKKDKTIAEFADCFYLKAQILTSSGSLTVHNDHIALRAAVKPYEALYQTLMPAFQDNCTLDGMIRYLHQCGDTFGPPNTGPKSRPVPNYPGRLKAPANNNKSVPKSDITKVVCHRCNRKGHYASSCNSKTGIHALPPLESKVQGKVSVE</sequence>
<proteinExistence type="predicted"/>
<name>A0ACC2SBP0_9FUNG</name>
<dbReference type="Proteomes" id="UP001165960">
    <property type="component" value="Unassembled WGS sequence"/>
</dbReference>